<dbReference type="CDD" id="cd05374">
    <property type="entry name" value="17beta-HSD-like_SDR_c"/>
    <property type="match status" value="1"/>
</dbReference>
<dbReference type="InterPro" id="IPR051911">
    <property type="entry name" value="SDR_oxidoreductase"/>
</dbReference>
<keyword evidence="2" id="KW-0560">Oxidoreductase</keyword>
<dbReference type="EMBL" id="SPLM01000003">
    <property type="protein sequence ID" value="TMW67898.1"/>
    <property type="molecule type" value="Genomic_DNA"/>
</dbReference>
<evidence type="ECO:0000256" key="3">
    <source>
        <dbReference type="RuleBase" id="RU000363"/>
    </source>
</evidence>
<organism evidence="4 5">
    <name type="scientific">Pythium oligandrum</name>
    <name type="common">Mycoparasitic fungus</name>
    <dbReference type="NCBI Taxonomy" id="41045"/>
    <lineage>
        <taxon>Eukaryota</taxon>
        <taxon>Sar</taxon>
        <taxon>Stramenopiles</taxon>
        <taxon>Oomycota</taxon>
        <taxon>Peronosporomycetes</taxon>
        <taxon>Pythiales</taxon>
        <taxon>Pythiaceae</taxon>
        <taxon>Pythium</taxon>
    </lineage>
</organism>
<proteinExistence type="inferred from homology"/>
<evidence type="ECO:0000256" key="2">
    <source>
        <dbReference type="ARBA" id="ARBA00023002"/>
    </source>
</evidence>
<dbReference type="Proteomes" id="UP000794436">
    <property type="component" value="Unassembled WGS sequence"/>
</dbReference>
<dbReference type="PANTHER" id="PTHR43976:SF16">
    <property type="entry name" value="SHORT-CHAIN DEHYDROGENASE_REDUCTASE FAMILY PROTEIN"/>
    <property type="match status" value="1"/>
</dbReference>
<dbReference type="Pfam" id="PF00106">
    <property type="entry name" value="adh_short"/>
    <property type="match status" value="1"/>
</dbReference>
<dbReference type="OrthoDB" id="49269at2759"/>
<dbReference type="PRINTS" id="PR00080">
    <property type="entry name" value="SDRFAMILY"/>
</dbReference>
<sequence>MALSSSKVWLITGCSSGLGQQLAIAARKRGDMVIATARKVETLEELKKLGCESLALDITASEDDVKQVVDKAHALYGRIDILVNNAGYTTFGCVEEASDKDVLDMFDTNVFGHLRVTRAVLPYMREKRSGVIANIGSGTGFIPFPINGVYGAAKFAIAGFTQSLAQEVAHLGIEVTVVELGAFLTSMQPGLRPFKHTIADYDQAKNAFQSEMGAMIAAGLNNPAKGAQALVEALTKTGRCAGRALPRRMPLGGGVLHLMEAELGLREKEKNEWVDFTEAATFALDP</sequence>
<comment type="caution">
    <text evidence="4">The sequence shown here is derived from an EMBL/GenBank/DDBJ whole genome shotgun (WGS) entry which is preliminary data.</text>
</comment>
<dbReference type="SUPFAM" id="SSF51735">
    <property type="entry name" value="NAD(P)-binding Rossmann-fold domains"/>
    <property type="match status" value="1"/>
</dbReference>
<dbReference type="InterPro" id="IPR002347">
    <property type="entry name" value="SDR_fam"/>
</dbReference>
<keyword evidence="5" id="KW-1185">Reference proteome</keyword>
<accession>A0A8K1CTA7</accession>
<dbReference type="InterPro" id="IPR036291">
    <property type="entry name" value="NAD(P)-bd_dom_sf"/>
</dbReference>
<dbReference type="GO" id="GO:0016491">
    <property type="term" value="F:oxidoreductase activity"/>
    <property type="evidence" value="ECO:0007669"/>
    <property type="project" value="UniProtKB-KW"/>
</dbReference>
<dbReference type="InterPro" id="IPR020904">
    <property type="entry name" value="Sc_DH/Rdtase_CS"/>
</dbReference>
<comment type="similarity">
    <text evidence="1 3">Belongs to the short-chain dehydrogenases/reductases (SDR) family.</text>
</comment>
<dbReference type="Gene3D" id="3.40.50.720">
    <property type="entry name" value="NAD(P)-binding Rossmann-like Domain"/>
    <property type="match status" value="1"/>
</dbReference>
<gene>
    <name evidence="4" type="ORF">Poli38472_007570</name>
</gene>
<protein>
    <submittedName>
        <fullName evidence="4">Uncharacterized protein</fullName>
    </submittedName>
</protein>
<reference evidence="4" key="1">
    <citation type="submission" date="2019-03" db="EMBL/GenBank/DDBJ databases">
        <title>Long read genome sequence of the mycoparasitic Pythium oligandrum ATCC 38472 isolated from sugarbeet rhizosphere.</title>
        <authorList>
            <person name="Gaulin E."/>
        </authorList>
    </citation>
    <scope>NUCLEOTIDE SEQUENCE</scope>
    <source>
        <strain evidence="4">ATCC 38472_TT</strain>
    </source>
</reference>
<dbReference type="AlphaFoldDB" id="A0A8K1CTA7"/>
<dbReference type="PANTHER" id="PTHR43976">
    <property type="entry name" value="SHORT CHAIN DEHYDROGENASE"/>
    <property type="match status" value="1"/>
</dbReference>
<evidence type="ECO:0000313" key="4">
    <source>
        <dbReference type="EMBL" id="TMW67898.1"/>
    </source>
</evidence>
<name>A0A8K1CTA7_PYTOL</name>
<dbReference type="PRINTS" id="PR00081">
    <property type="entry name" value="GDHRDH"/>
</dbReference>
<evidence type="ECO:0000313" key="5">
    <source>
        <dbReference type="Proteomes" id="UP000794436"/>
    </source>
</evidence>
<dbReference type="PROSITE" id="PS00061">
    <property type="entry name" value="ADH_SHORT"/>
    <property type="match status" value="1"/>
</dbReference>
<evidence type="ECO:0000256" key="1">
    <source>
        <dbReference type="ARBA" id="ARBA00006484"/>
    </source>
</evidence>